<dbReference type="InterPro" id="IPR007822">
    <property type="entry name" value="LANC-like"/>
</dbReference>
<keyword evidence="5" id="KW-1185">Reference proteome</keyword>
<dbReference type="SMART" id="SM01260">
    <property type="entry name" value="LANC_like"/>
    <property type="match status" value="1"/>
</dbReference>
<dbReference type="RefSeq" id="WP_123261739.1">
    <property type="nucleotide sequence ID" value="NZ_RJTX01000001.1"/>
</dbReference>
<dbReference type="OrthoDB" id="6313827at2"/>
<dbReference type="GO" id="GO:0046872">
    <property type="term" value="F:metal ion binding"/>
    <property type="evidence" value="ECO:0007669"/>
    <property type="project" value="UniProtKB-KW"/>
</dbReference>
<gene>
    <name evidence="3" type="ORF">BCF50_0799</name>
    <name evidence="2" type="ORF">EGI05_03875</name>
</gene>
<sequence length="403" mass="46442">MDPLKNTLNNIIAIIEQKKDTFNEPTVEGGTMGVAIFYYFCHQYFNEDHFLDKAEEMVEKSINLISEISEKNEFVPRFTGDSISNVLASFGKGLLFIENRFDYDYDFSSYYEVLSDTLQTLADESIKQKDYDFFSGALSGAHFFLNKYYHSKGQDFVAAANLEKIYYSSKSAAVHYNEDEIYWTAPAYLNQAYLGLSHGSAMMINFWTKLYQLNLISGENEDEVRWLDKAVNFVFERKRNIVDGYFPNRFLTNEQAGKTQFAMCYGDLGILYSLYNANKTIQNTSYQNDIEAMLQTSSHRKVESEYTYDAGILYGASGIAYIFEELFEDSGKQVYENTMKYWDDQVLTYRTPDNDFIYAFKDDKKNESAGYSFAWGISGMGIRLMQAQNKNLPSINELLLIGI</sequence>
<accession>A0A3N0W4P0</accession>
<dbReference type="Proteomes" id="UP000269375">
    <property type="component" value="Unassembled WGS sequence"/>
</dbReference>
<organism evidence="2 4">
    <name type="scientific">Chryseobacterium daecheongense</name>
    <dbReference type="NCBI Taxonomy" id="192389"/>
    <lineage>
        <taxon>Bacteria</taxon>
        <taxon>Pseudomonadati</taxon>
        <taxon>Bacteroidota</taxon>
        <taxon>Flavobacteriia</taxon>
        <taxon>Flavobacteriales</taxon>
        <taxon>Weeksellaceae</taxon>
        <taxon>Chryseobacterium group</taxon>
        <taxon>Chryseobacterium</taxon>
    </lineage>
</organism>
<reference evidence="4" key="1">
    <citation type="submission" date="2018-11" db="EMBL/GenBank/DDBJ databases">
        <title>Proposal to divide the Flavobacteriaceae and reorganize its genera based on Amino Acid Identity values calculated from whole genome sequences.</title>
        <authorList>
            <person name="Nicholson A.C."/>
            <person name="Gulvik C.A."/>
            <person name="Whitney A.M."/>
            <person name="Humrighouse B.W."/>
            <person name="Bell M."/>
            <person name="Holmes B."/>
            <person name="Steigerwalt A."/>
            <person name="Villarma A."/>
            <person name="Sheth M."/>
            <person name="Batra D."/>
            <person name="Pryor J."/>
            <person name="Bernardet J.-F."/>
            <person name="Hugo C."/>
            <person name="Kampfer P."/>
            <person name="Newman J."/>
            <person name="Mcquiston J.R."/>
        </authorList>
    </citation>
    <scope>NUCLEOTIDE SEQUENCE [LARGE SCALE GENOMIC DNA]</scope>
    <source>
        <strain evidence="4">DSM 15235</strain>
    </source>
</reference>
<comment type="caution">
    <text evidence="2">The sequence shown here is derived from an EMBL/GenBank/DDBJ whole genome shotgun (WGS) entry which is preliminary data.</text>
</comment>
<name>A0A3N0W4P0_9FLAO</name>
<dbReference type="Pfam" id="PF05147">
    <property type="entry name" value="LANC_like"/>
    <property type="match status" value="1"/>
</dbReference>
<evidence type="ECO:0000256" key="1">
    <source>
        <dbReference type="PIRSR" id="PIRSR607822-1"/>
    </source>
</evidence>
<protein>
    <submittedName>
        <fullName evidence="3">Lanthionine synthetase-like protein</fullName>
    </submittedName>
</protein>
<dbReference type="PRINTS" id="PR01950">
    <property type="entry name" value="LANCSUPER"/>
</dbReference>
<reference evidence="3 5" key="2">
    <citation type="submission" date="2019-03" db="EMBL/GenBank/DDBJ databases">
        <title>Genomic Encyclopedia of Archaeal and Bacterial Type Strains, Phase II (KMG-II): from individual species to whole genera.</title>
        <authorList>
            <person name="Goeker M."/>
        </authorList>
    </citation>
    <scope>NUCLEOTIDE SEQUENCE [LARGE SCALE GENOMIC DNA]</scope>
    <source>
        <strain evidence="3 5">DSM 15235</strain>
    </source>
</reference>
<keyword evidence="1" id="KW-0479">Metal-binding</keyword>
<keyword evidence="1" id="KW-0862">Zinc</keyword>
<dbReference type="AlphaFoldDB" id="A0A3N0W4P0"/>
<evidence type="ECO:0000313" key="2">
    <source>
        <dbReference type="EMBL" id="ROI00037.1"/>
    </source>
</evidence>
<evidence type="ECO:0000313" key="3">
    <source>
        <dbReference type="EMBL" id="TDX95026.1"/>
    </source>
</evidence>
<dbReference type="SUPFAM" id="SSF158745">
    <property type="entry name" value="LanC-like"/>
    <property type="match status" value="1"/>
</dbReference>
<dbReference type="GO" id="GO:0031179">
    <property type="term" value="P:peptide modification"/>
    <property type="evidence" value="ECO:0007669"/>
    <property type="project" value="InterPro"/>
</dbReference>
<evidence type="ECO:0000313" key="4">
    <source>
        <dbReference type="Proteomes" id="UP000269375"/>
    </source>
</evidence>
<dbReference type="Gene3D" id="1.50.10.20">
    <property type="match status" value="1"/>
</dbReference>
<proteinExistence type="predicted"/>
<feature type="binding site" evidence="1">
    <location>
        <position position="264"/>
    </location>
    <ligand>
        <name>Zn(2+)</name>
        <dbReference type="ChEBI" id="CHEBI:29105"/>
    </ligand>
</feature>
<dbReference type="EMBL" id="SOQW01000001">
    <property type="protein sequence ID" value="TDX95026.1"/>
    <property type="molecule type" value="Genomic_DNA"/>
</dbReference>
<dbReference type="Proteomes" id="UP000295709">
    <property type="component" value="Unassembled WGS sequence"/>
</dbReference>
<evidence type="ECO:0000313" key="5">
    <source>
        <dbReference type="Proteomes" id="UP000295709"/>
    </source>
</evidence>
<dbReference type="EMBL" id="RJTX01000001">
    <property type="protein sequence ID" value="ROI00037.1"/>
    <property type="molecule type" value="Genomic_DNA"/>
</dbReference>